<organism evidence="2 3">
    <name type="scientific">Jiella pelagia</name>
    <dbReference type="NCBI Taxonomy" id="2986949"/>
    <lineage>
        <taxon>Bacteria</taxon>
        <taxon>Pseudomonadati</taxon>
        <taxon>Pseudomonadota</taxon>
        <taxon>Alphaproteobacteria</taxon>
        <taxon>Hyphomicrobiales</taxon>
        <taxon>Aurantimonadaceae</taxon>
        <taxon>Jiella</taxon>
    </lineage>
</organism>
<accession>A0ABY7BYJ7</accession>
<sequence>MPEIHFTADHHFFHDGIIRMCGRPFSSTDEMNETMIERRNAVVHGNDVVYHLGDFAMKGTAEGCAAVFKRIKGRKHLIVGNHDKARVTSLPWASAPQARMLVRVPGEKVPLVLDHYAMRTWPSAHHGAVHLYGHSHGNLPGMDRRGDGTEFRWTREELVKAA</sequence>
<dbReference type="Proteomes" id="UP001164020">
    <property type="component" value="Chromosome"/>
</dbReference>
<dbReference type="SUPFAM" id="SSF56300">
    <property type="entry name" value="Metallo-dependent phosphatases"/>
    <property type="match status" value="1"/>
</dbReference>
<dbReference type="InterPro" id="IPR004843">
    <property type="entry name" value="Calcineurin-like_PHP"/>
</dbReference>
<gene>
    <name evidence="2" type="ORF">OH818_24725</name>
</gene>
<protein>
    <submittedName>
        <fullName evidence="2">Metallophosphoesterase</fullName>
    </submittedName>
</protein>
<proteinExistence type="predicted"/>
<keyword evidence="3" id="KW-1185">Reference proteome</keyword>
<dbReference type="EMBL" id="CP114029">
    <property type="protein sequence ID" value="WAP68477.1"/>
    <property type="molecule type" value="Genomic_DNA"/>
</dbReference>
<name>A0ABY7BYJ7_9HYPH</name>
<dbReference type="InterPro" id="IPR029052">
    <property type="entry name" value="Metallo-depent_PP-like"/>
</dbReference>
<evidence type="ECO:0000259" key="1">
    <source>
        <dbReference type="Pfam" id="PF00149"/>
    </source>
</evidence>
<evidence type="ECO:0000313" key="2">
    <source>
        <dbReference type="EMBL" id="WAP68477.1"/>
    </source>
</evidence>
<evidence type="ECO:0000313" key="3">
    <source>
        <dbReference type="Proteomes" id="UP001164020"/>
    </source>
</evidence>
<dbReference type="Gene3D" id="3.60.21.10">
    <property type="match status" value="1"/>
</dbReference>
<feature type="domain" description="Calcineurin-like phosphoesterase" evidence="1">
    <location>
        <begin position="4"/>
        <end position="83"/>
    </location>
</feature>
<dbReference type="RefSeq" id="WP_268880894.1">
    <property type="nucleotide sequence ID" value="NZ_CP114029.1"/>
</dbReference>
<reference evidence="2" key="1">
    <citation type="submission" date="2022-12" db="EMBL/GenBank/DDBJ databases">
        <title>Jiella pelagia sp. nov., isolated from phosphonate enriched culture of Northwest Pacific surface seawater.</title>
        <authorList>
            <person name="Shin D.Y."/>
            <person name="Hwang C.Y."/>
        </authorList>
    </citation>
    <scope>NUCLEOTIDE SEQUENCE</scope>
    <source>
        <strain evidence="2">HL-NP1</strain>
    </source>
</reference>
<dbReference type="Pfam" id="PF00149">
    <property type="entry name" value="Metallophos"/>
    <property type="match status" value="1"/>
</dbReference>